<gene>
    <name evidence="1" type="ORF">Taro_006799</name>
</gene>
<dbReference type="AlphaFoldDB" id="A0A843TWC3"/>
<dbReference type="Proteomes" id="UP000652761">
    <property type="component" value="Unassembled WGS sequence"/>
</dbReference>
<proteinExistence type="predicted"/>
<dbReference type="EMBL" id="NMUH01000207">
    <property type="protein sequence ID" value="MQL74436.1"/>
    <property type="molecule type" value="Genomic_DNA"/>
</dbReference>
<keyword evidence="2" id="KW-1185">Reference proteome</keyword>
<comment type="caution">
    <text evidence="1">The sequence shown here is derived from an EMBL/GenBank/DDBJ whole genome shotgun (WGS) entry which is preliminary data.</text>
</comment>
<sequence length="81" mass="9673">MLSLRAEDELVVEMEADVKKLEPHWDIHGVLFYVMDGLDPLEYLSLMMRDRVWTVEEVRKDHRSLTGEGDRRRECRLRAMV</sequence>
<protein>
    <submittedName>
        <fullName evidence="1">Uncharacterized protein</fullName>
    </submittedName>
</protein>
<evidence type="ECO:0000313" key="2">
    <source>
        <dbReference type="Proteomes" id="UP000652761"/>
    </source>
</evidence>
<organism evidence="1 2">
    <name type="scientific">Colocasia esculenta</name>
    <name type="common">Wild taro</name>
    <name type="synonym">Arum esculentum</name>
    <dbReference type="NCBI Taxonomy" id="4460"/>
    <lineage>
        <taxon>Eukaryota</taxon>
        <taxon>Viridiplantae</taxon>
        <taxon>Streptophyta</taxon>
        <taxon>Embryophyta</taxon>
        <taxon>Tracheophyta</taxon>
        <taxon>Spermatophyta</taxon>
        <taxon>Magnoliopsida</taxon>
        <taxon>Liliopsida</taxon>
        <taxon>Araceae</taxon>
        <taxon>Aroideae</taxon>
        <taxon>Colocasieae</taxon>
        <taxon>Colocasia</taxon>
    </lineage>
</organism>
<name>A0A843TWC3_COLES</name>
<evidence type="ECO:0000313" key="1">
    <source>
        <dbReference type="EMBL" id="MQL74436.1"/>
    </source>
</evidence>
<reference evidence="1" key="1">
    <citation type="submission" date="2017-07" db="EMBL/GenBank/DDBJ databases">
        <title>Taro Niue Genome Assembly and Annotation.</title>
        <authorList>
            <person name="Atibalentja N."/>
            <person name="Keating K."/>
            <person name="Fields C.J."/>
        </authorList>
    </citation>
    <scope>NUCLEOTIDE SEQUENCE</scope>
    <source>
        <strain evidence="1">Niue_2</strain>
        <tissue evidence="1">Leaf</tissue>
    </source>
</reference>
<accession>A0A843TWC3</accession>